<comment type="function">
    <text evidence="4">Repressor of jasmonate responses.</text>
</comment>
<evidence type="ECO:0000256" key="1">
    <source>
        <dbReference type="ARBA" id="ARBA00008614"/>
    </source>
</evidence>
<dbReference type="GO" id="GO:0031347">
    <property type="term" value="P:regulation of defense response"/>
    <property type="evidence" value="ECO:0007669"/>
    <property type="project" value="UniProtKB-UniRule"/>
</dbReference>
<evidence type="ECO:0000256" key="2">
    <source>
        <dbReference type="ARBA" id="ARBA00022819"/>
    </source>
</evidence>
<dbReference type="AlphaFoldDB" id="A0ABC8XZ13"/>
<evidence type="ECO:0000256" key="3">
    <source>
        <dbReference type="ARBA" id="ARBA00022843"/>
    </source>
</evidence>
<dbReference type="InterPro" id="IPR040390">
    <property type="entry name" value="TIFY/JAZ"/>
</dbReference>
<reference evidence="7 9" key="2">
    <citation type="submission" date="2024-10" db="EMBL/GenBank/DDBJ databases">
        <authorList>
            <person name="Ryan C."/>
        </authorList>
    </citation>
    <scope>NUCLEOTIDE SEQUENCE [LARGE SCALE GENOMIC DNA]</scope>
</reference>
<dbReference type="Pfam" id="PF06200">
    <property type="entry name" value="tify"/>
    <property type="match status" value="1"/>
</dbReference>
<dbReference type="EMBL" id="OZ075126">
    <property type="protein sequence ID" value="CAL4941634.1"/>
    <property type="molecule type" value="Genomic_DNA"/>
</dbReference>
<accession>A0ABC8XZ13</accession>
<dbReference type="SMART" id="SM00979">
    <property type="entry name" value="TIFY"/>
    <property type="match status" value="1"/>
</dbReference>
<comment type="domain">
    <text evidence="4">The jas domain is required for interaction with COI1.</text>
</comment>
<keyword evidence="2 4" id="KW-1184">Jasmonic acid signaling pathway</keyword>
<dbReference type="EMBL" id="OZ075125">
    <property type="protein sequence ID" value="CAL4933229.1"/>
    <property type="molecule type" value="Genomic_DNA"/>
</dbReference>
<proteinExistence type="inferred from homology"/>
<comment type="subcellular location">
    <subcellularLocation>
        <location evidence="4">Nucleus</location>
    </subcellularLocation>
</comment>
<dbReference type="PANTHER" id="PTHR33077:SF52">
    <property type="entry name" value="PROTEIN TIFY 11D"/>
    <property type="match status" value="1"/>
</dbReference>
<reference evidence="9" key="1">
    <citation type="submission" date="2024-06" db="EMBL/GenBank/DDBJ databases">
        <authorList>
            <person name="Ryan C."/>
        </authorList>
    </citation>
    <scope>NUCLEOTIDE SEQUENCE [LARGE SCALE GENOMIC DNA]</scope>
</reference>
<dbReference type="PROSITE" id="PS51320">
    <property type="entry name" value="TIFY"/>
    <property type="match status" value="1"/>
</dbReference>
<protein>
    <recommendedName>
        <fullName evidence="4">Protein TIFY</fullName>
    </recommendedName>
    <alternativeName>
        <fullName evidence="4">Jasmonate ZIM domain-containing protein</fullName>
    </alternativeName>
</protein>
<dbReference type="GO" id="GO:0009611">
    <property type="term" value="P:response to wounding"/>
    <property type="evidence" value="ECO:0007669"/>
    <property type="project" value="UniProtKB-UniRule"/>
</dbReference>
<dbReference type="GO" id="GO:2000022">
    <property type="term" value="P:regulation of jasmonic acid mediated signaling pathway"/>
    <property type="evidence" value="ECO:0007669"/>
    <property type="project" value="UniProtKB-UniRule"/>
</dbReference>
<dbReference type="PANTHER" id="PTHR33077">
    <property type="entry name" value="PROTEIN TIFY 4A-RELATED-RELATED"/>
    <property type="match status" value="1"/>
</dbReference>
<feature type="domain" description="Tify" evidence="6">
    <location>
        <begin position="77"/>
        <end position="112"/>
    </location>
</feature>
<evidence type="ECO:0000259" key="6">
    <source>
        <dbReference type="PROSITE" id="PS51320"/>
    </source>
</evidence>
<sequence>MAAAGSGSSSRFAATCGLLCQYMREQQQLVGSLDGAFRLPPLVETTDKDDEDADGRTMQLFPTRAGTLQQSSQERPEAQAKAPLTIMYEGRVLVFEDFPADKAEELMQMAGSGSQKNKGEPAAQEKPATNNSPAAPALPDLPIARKASLQRFLQKRRHRISATEPYNKVTASPVHEAKDVAGSGKPAASWLGL</sequence>
<evidence type="ECO:0000313" key="8">
    <source>
        <dbReference type="EMBL" id="CAL4941634.1"/>
    </source>
</evidence>
<feature type="region of interest" description="Disordered" evidence="5">
    <location>
        <begin position="109"/>
        <end position="140"/>
    </location>
</feature>
<gene>
    <name evidence="7" type="ORF">URODEC1_LOCUS28016</name>
    <name evidence="8" type="ORF">URODEC1_LOCUS33127</name>
</gene>
<keyword evidence="9" id="KW-1185">Reference proteome</keyword>
<evidence type="ECO:0000256" key="5">
    <source>
        <dbReference type="SAM" id="MobiDB-lite"/>
    </source>
</evidence>
<dbReference type="Pfam" id="PF09425">
    <property type="entry name" value="Jas_motif"/>
    <property type="match status" value="1"/>
</dbReference>
<organism evidence="7 9">
    <name type="scientific">Urochloa decumbens</name>
    <dbReference type="NCBI Taxonomy" id="240449"/>
    <lineage>
        <taxon>Eukaryota</taxon>
        <taxon>Viridiplantae</taxon>
        <taxon>Streptophyta</taxon>
        <taxon>Embryophyta</taxon>
        <taxon>Tracheophyta</taxon>
        <taxon>Spermatophyta</taxon>
        <taxon>Magnoliopsida</taxon>
        <taxon>Liliopsida</taxon>
        <taxon>Poales</taxon>
        <taxon>Poaceae</taxon>
        <taxon>PACMAD clade</taxon>
        <taxon>Panicoideae</taxon>
        <taxon>Panicodae</taxon>
        <taxon>Paniceae</taxon>
        <taxon>Melinidinae</taxon>
        <taxon>Urochloa</taxon>
    </lineage>
</organism>
<dbReference type="Proteomes" id="UP001497457">
    <property type="component" value="Chromosome 15b"/>
</dbReference>
<dbReference type="Proteomes" id="UP001497457">
    <property type="component" value="Chromosome 16b"/>
</dbReference>
<keyword evidence="3" id="KW-0832">Ubl conjugation</keyword>
<dbReference type="GO" id="GO:0005634">
    <property type="term" value="C:nucleus"/>
    <property type="evidence" value="ECO:0007669"/>
    <property type="project" value="UniProtKB-SubCell"/>
</dbReference>
<dbReference type="InterPro" id="IPR018467">
    <property type="entry name" value="CCT_CS"/>
</dbReference>
<name>A0ABC8XZ13_9POAL</name>
<dbReference type="InterPro" id="IPR010399">
    <property type="entry name" value="Tify_dom"/>
</dbReference>
<evidence type="ECO:0000313" key="7">
    <source>
        <dbReference type="EMBL" id="CAL4933229.1"/>
    </source>
</evidence>
<keyword evidence="4" id="KW-0539">Nucleus</keyword>
<evidence type="ECO:0000256" key="4">
    <source>
        <dbReference type="RuleBase" id="RU369065"/>
    </source>
</evidence>
<evidence type="ECO:0000313" key="9">
    <source>
        <dbReference type="Proteomes" id="UP001497457"/>
    </source>
</evidence>
<comment type="similarity">
    <text evidence="1 4">Belongs to the TIFY/JAZ family.</text>
</comment>